<dbReference type="AlphaFoldDB" id="A0A1D3DNI1"/>
<dbReference type="SUPFAM" id="SSF109854">
    <property type="entry name" value="DinB/YfiT-like putative metalloenzymes"/>
    <property type="match status" value="1"/>
</dbReference>
<accession>A0A1D3DNI1</accession>
<dbReference type="STRING" id="1306406.J116_004750"/>
<dbReference type="InterPro" id="IPR036527">
    <property type="entry name" value="SCP2_sterol-bd_dom_sf"/>
</dbReference>
<dbReference type="GO" id="GO:0046872">
    <property type="term" value="F:metal ion binding"/>
    <property type="evidence" value="ECO:0007669"/>
    <property type="project" value="InterPro"/>
</dbReference>
<evidence type="ECO:0000313" key="2">
    <source>
        <dbReference type="EMBL" id="OEJ93882.1"/>
    </source>
</evidence>
<dbReference type="Gene3D" id="3.30.1050.20">
    <property type="match status" value="1"/>
</dbReference>
<name>A0A1D3DNI1_9ACTN</name>
<keyword evidence="3" id="KW-1185">Reference proteome</keyword>
<dbReference type="NCBIfam" id="TIGR03083">
    <property type="entry name" value="maleylpyruvate isomerase family mycothiol-dependent enzyme"/>
    <property type="match status" value="1"/>
</dbReference>
<gene>
    <name evidence="2" type="ORF">J116_004750</name>
</gene>
<dbReference type="SUPFAM" id="SSF55718">
    <property type="entry name" value="SCP-like"/>
    <property type="match status" value="1"/>
</dbReference>
<feature type="domain" description="Mycothiol-dependent maleylpyruvate isomerase metal-binding" evidence="1">
    <location>
        <begin position="3"/>
        <end position="138"/>
    </location>
</feature>
<dbReference type="EMBL" id="ASHX02000001">
    <property type="protein sequence ID" value="OEJ93882.1"/>
    <property type="molecule type" value="Genomic_DNA"/>
</dbReference>
<dbReference type="Proteomes" id="UP000095329">
    <property type="component" value="Unassembled WGS sequence"/>
</dbReference>
<protein>
    <recommendedName>
        <fullName evidence="1">Mycothiol-dependent maleylpyruvate isomerase metal-binding domain-containing protein</fullName>
    </recommendedName>
</protein>
<dbReference type="InterPro" id="IPR034660">
    <property type="entry name" value="DinB/YfiT-like"/>
</dbReference>
<organism evidence="2 3">
    <name type="scientific">Streptomyces thermolilacinus SPC6</name>
    <dbReference type="NCBI Taxonomy" id="1306406"/>
    <lineage>
        <taxon>Bacteria</taxon>
        <taxon>Bacillati</taxon>
        <taxon>Actinomycetota</taxon>
        <taxon>Actinomycetes</taxon>
        <taxon>Kitasatosporales</taxon>
        <taxon>Streptomycetaceae</taxon>
        <taxon>Streptomyces</taxon>
    </lineage>
</organism>
<dbReference type="eggNOG" id="ENOG5032QD9">
    <property type="taxonomic scope" value="Bacteria"/>
</dbReference>
<evidence type="ECO:0000259" key="1">
    <source>
        <dbReference type="Pfam" id="PF11716"/>
    </source>
</evidence>
<sequence>MKASANRFITTVRSLTDEEARGTTLIPPWTRGHVVTHVARATDSLCRLLRSARTGLETPQYASMEARAAEIEAGAHRPVEALVADVLDAEARFDREIRALPPEAWRKEVRMRTGEHRTPAGLILTRIRELEVHHADLAAGYTFAHIPEVTARWIIDDIVAALHRRTDVHPLTIKSTDTALTHTLSPATNEGPTVSGPQAALLAWLSGRATPTSLTATPDNVPPPPTWI</sequence>
<evidence type="ECO:0000313" key="3">
    <source>
        <dbReference type="Proteomes" id="UP000095329"/>
    </source>
</evidence>
<dbReference type="InterPro" id="IPR024344">
    <property type="entry name" value="MDMPI_metal-binding"/>
</dbReference>
<proteinExistence type="predicted"/>
<dbReference type="Pfam" id="PF11716">
    <property type="entry name" value="MDMPI_N"/>
    <property type="match status" value="1"/>
</dbReference>
<comment type="caution">
    <text evidence="2">The sequence shown here is derived from an EMBL/GenBank/DDBJ whole genome shotgun (WGS) entry which is preliminary data.</text>
</comment>
<dbReference type="Gene3D" id="1.20.120.450">
    <property type="entry name" value="dinb family like domain"/>
    <property type="match status" value="1"/>
</dbReference>
<reference evidence="2 3" key="1">
    <citation type="journal article" date="2013" name="Genome Announc.">
        <title>Genome Sequence of Streptomyces violaceusniger Strain SPC6, a Halotolerant Streptomycete That Exhibits Rapid Growth and Development.</title>
        <authorList>
            <person name="Chen X."/>
            <person name="Zhang B."/>
            <person name="Zhang W."/>
            <person name="Wu X."/>
            <person name="Zhang M."/>
            <person name="Chen T."/>
            <person name="Liu G."/>
            <person name="Dyson P."/>
        </authorList>
    </citation>
    <scope>NUCLEOTIDE SEQUENCE [LARGE SCALE GENOMIC DNA]</scope>
    <source>
        <strain evidence="2 3">SPC6</strain>
    </source>
</reference>
<dbReference type="InterPro" id="IPR017517">
    <property type="entry name" value="Maleyloyr_isom"/>
</dbReference>